<evidence type="ECO:0000256" key="4">
    <source>
        <dbReference type="ARBA" id="ARBA00022741"/>
    </source>
</evidence>
<keyword evidence="5 9" id="KW-0067">ATP-binding</keyword>
<feature type="domain" description="Methionyl/Leucyl tRNA synthetase" evidence="13">
    <location>
        <begin position="39"/>
        <end position="171"/>
    </location>
</feature>
<dbReference type="CDD" id="cd00812">
    <property type="entry name" value="LeuRS_core"/>
    <property type="match status" value="1"/>
</dbReference>
<comment type="similarity">
    <text evidence="1 9 10">Belongs to the class-I aminoacyl-tRNA synthetase family.</text>
</comment>
<name>A0A345V302_PSEFL</name>
<dbReference type="EC" id="6.1.1.4" evidence="9"/>
<dbReference type="PRINTS" id="PR00985">
    <property type="entry name" value="TRNASYNTHLEU"/>
</dbReference>
<dbReference type="Proteomes" id="UP000254535">
    <property type="component" value="Chromosome"/>
</dbReference>
<dbReference type="InterPro" id="IPR001412">
    <property type="entry name" value="aa-tRNA-synth_I_CS"/>
</dbReference>
<reference evidence="15 16" key="1">
    <citation type="submission" date="2017-07" db="EMBL/GenBank/DDBJ databases">
        <title>Genome sequence of Pseudomonas NEP1.</title>
        <authorList>
            <person name="Nascimento F.X."/>
        </authorList>
    </citation>
    <scope>NUCLEOTIDE SEQUENCE [LARGE SCALE GENOMIC DNA]</scope>
    <source>
        <strain evidence="15 16">NEP1</strain>
    </source>
</reference>
<dbReference type="FunFam" id="1.10.730.10:FF:000003">
    <property type="entry name" value="Leucine--tRNA ligase"/>
    <property type="match status" value="1"/>
</dbReference>
<dbReference type="FunFam" id="3.10.20.590:FF:000001">
    <property type="entry name" value="Leucine--tRNA ligase"/>
    <property type="match status" value="1"/>
</dbReference>
<dbReference type="InterPro" id="IPR002302">
    <property type="entry name" value="Leu-tRNA-ligase"/>
</dbReference>
<dbReference type="PANTHER" id="PTHR43740">
    <property type="entry name" value="LEUCYL-TRNA SYNTHETASE"/>
    <property type="match status" value="1"/>
</dbReference>
<dbReference type="AlphaFoldDB" id="A0A345V302"/>
<proteinExistence type="inferred from homology"/>
<feature type="domain" description="Aminoacyl-tRNA synthetase class Ia" evidence="11">
    <location>
        <begin position="615"/>
        <end position="659"/>
    </location>
</feature>
<keyword evidence="4 9" id="KW-0547">Nucleotide-binding</keyword>
<accession>A0A345V302</accession>
<evidence type="ECO:0000313" key="16">
    <source>
        <dbReference type="Proteomes" id="UP000254535"/>
    </source>
</evidence>
<evidence type="ECO:0000256" key="2">
    <source>
        <dbReference type="ARBA" id="ARBA00022490"/>
    </source>
</evidence>
<dbReference type="PROSITE" id="PS00178">
    <property type="entry name" value="AA_TRNA_LIGASE_I"/>
    <property type="match status" value="1"/>
</dbReference>
<evidence type="ECO:0000256" key="3">
    <source>
        <dbReference type="ARBA" id="ARBA00022598"/>
    </source>
</evidence>
<dbReference type="GO" id="GO:0002161">
    <property type="term" value="F:aminoacyl-tRNA deacylase activity"/>
    <property type="evidence" value="ECO:0007669"/>
    <property type="project" value="InterPro"/>
</dbReference>
<evidence type="ECO:0000256" key="6">
    <source>
        <dbReference type="ARBA" id="ARBA00022917"/>
    </source>
</evidence>
<evidence type="ECO:0000256" key="1">
    <source>
        <dbReference type="ARBA" id="ARBA00005594"/>
    </source>
</evidence>
<evidence type="ECO:0000256" key="7">
    <source>
        <dbReference type="ARBA" id="ARBA00023146"/>
    </source>
</evidence>
<dbReference type="InterPro" id="IPR014729">
    <property type="entry name" value="Rossmann-like_a/b/a_fold"/>
</dbReference>
<evidence type="ECO:0000256" key="5">
    <source>
        <dbReference type="ARBA" id="ARBA00022840"/>
    </source>
</evidence>
<dbReference type="InterPro" id="IPR009080">
    <property type="entry name" value="tRNAsynth_Ia_anticodon-bd"/>
</dbReference>
<dbReference type="Pfam" id="PF09334">
    <property type="entry name" value="tRNA-synt_1g"/>
    <property type="match status" value="1"/>
</dbReference>
<dbReference type="EMBL" id="CP022313">
    <property type="protein sequence ID" value="AXJ07104.1"/>
    <property type="molecule type" value="Genomic_DNA"/>
</dbReference>
<dbReference type="InterPro" id="IPR002300">
    <property type="entry name" value="aa-tRNA-synth_Ia"/>
</dbReference>
<dbReference type="Gene3D" id="2.20.28.290">
    <property type="match status" value="1"/>
</dbReference>
<feature type="domain" description="Leucyl-tRNA synthetase editing" evidence="14">
    <location>
        <begin position="221"/>
        <end position="405"/>
    </location>
</feature>
<dbReference type="GO" id="GO:0005829">
    <property type="term" value="C:cytosol"/>
    <property type="evidence" value="ECO:0007669"/>
    <property type="project" value="TreeGrafter"/>
</dbReference>
<feature type="short sequence motif" description="'KMSKS' region" evidence="9">
    <location>
        <begin position="627"/>
        <end position="631"/>
    </location>
</feature>
<evidence type="ECO:0000259" key="13">
    <source>
        <dbReference type="Pfam" id="PF09334"/>
    </source>
</evidence>
<dbReference type="Gene3D" id="1.10.730.10">
    <property type="entry name" value="Isoleucyl-tRNA Synthetase, Domain 1"/>
    <property type="match status" value="1"/>
</dbReference>
<feature type="domain" description="Aminoacyl-tRNA synthetase class Ia" evidence="11">
    <location>
        <begin position="423"/>
        <end position="579"/>
    </location>
</feature>
<dbReference type="GO" id="GO:0005524">
    <property type="term" value="F:ATP binding"/>
    <property type="evidence" value="ECO:0007669"/>
    <property type="project" value="UniProtKB-UniRule"/>
</dbReference>
<evidence type="ECO:0000259" key="11">
    <source>
        <dbReference type="Pfam" id="PF00133"/>
    </source>
</evidence>
<dbReference type="Pfam" id="PF08264">
    <property type="entry name" value="Anticodon_1"/>
    <property type="match status" value="1"/>
</dbReference>
<dbReference type="Pfam" id="PF13603">
    <property type="entry name" value="tRNA-synt_1_2"/>
    <property type="match status" value="1"/>
</dbReference>
<protein>
    <recommendedName>
        <fullName evidence="9">Leucine--tRNA ligase</fullName>
        <ecNumber evidence="9">6.1.1.4</ecNumber>
    </recommendedName>
    <alternativeName>
        <fullName evidence="9">Leucyl-tRNA synthetase</fullName>
        <shortName evidence="9">LeuRS</shortName>
    </alternativeName>
</protein>
<dbReference type="GO" id="GO:0004823">
    <property type="term" value="F:leucine-tRNA ligase activity"/>
    <property type="evidence" value="ECO:0007669"/>
    <property type="project" value="UniProtKB-UniRule"/>
</dbReference>
<keyword evidence="6 9" id="KW-0648">Protein biosynthesis</keyword>
<dbReference type="Gene3D" id="3.10.20.590">
    <property type="match status" value="1"/>
</dbReference>
<dbReference type="Gene3D" id="3.40.50.620">
    <property type="entry name" value="HUPs"/>
    <property type="match status" value="2"/>
</dbReference>
<dbReference type="NCBIfam" id="TIGR00396">
    <property type="entry name" value="leuS_bact"/>
    <property type="match status" value="1"/>
</dbReference>
<comment type="subcellular location">
    <subcellularLocation>
        <location evidence="9">Cytoplasm</location>
    </subcellularLocation>
</comment>
<evidence type="ECO:0000256" key="10">
    <source>
        <dbReference type="RuleBase" id="RU363035"/>
    </source>
</evidence>
<dbReference type="InterPro" id="IPR009008">
    <property type="entry name" value="Val/Leu/Ile-tRNA-synth_edit"/>
</dbReference>
<dbReference type="FunFam" id="3.40.50.620:FF:000056">
    <property type="entry name" value="Leucine--tRNA ligase"/>
    <property type="match status" value="1"/>
</dbReference>
<evidence type="ECO:0000259" key="14">
    <source>
        <dbReference type="Pfam" id="PF13603"/>
    </source>
</evidence>
<dbReference type="InterPro" id="IPR013155">
    <property type="entry name" value="M/V/L/I-tRNA-synth_anticd-bd"/>
</dbReference>
<dbReference type="FunFam" id="2.20.28.290:FF:000001">
    <property type="entry name" value="Leucine--tRNA ligase"/>
    <property type="match status" value="1"/>
</dbReference>
<dbReference type="GO" id="GO:0006429">
    <property type="term" value="P:leucyl-tRNA aminoacylation"/>
    <property type="evidence" value="ECO:0007669"/>
    <property type="project" value="UniProtKB-UniRule"/>
</dbReference>
<evidence type="ECO:0000256" key="9">
    <source>
        <dbReference type="HAMAP-Rule" id="MF_00049"/>
    </source>
</evidence>
<dbReference type="FunFam" id="3.40.50.620:FF:000003">
    <property type="entry name" value="Leucine--tRNA ligase"/>
    <property type="match status" value="1"/>
</dbReference>
<dbReference type="SUPFAM" id="SSF47323">
    <property type="entry name" value="Anticodon-binding domain of a subclass of class I aminoacyl-tRNA synthetases"/>
    <property type="match status" value="1"/>
</dbReference>
<sequence length="868" mass="97035">MHEQYQPREIEAAAQSFWDEQKSFEVSEQPGKETYYCLSMFPYPSGKLHMGHVRNYTIGDVISRYQRMLGKNVLQPMGWDAFGMPAENAAMKNNVAPAKWTYENIAYMKSQLRSLGLAVDWSREVTTCKPDYYRWEQWLFTRLFEKGVIYRKNGTVNWDPIDQTVLANEQVIDGRGWRSGALIEKREIPMYYFKITAYADELLESLDELTGWPEQVKTMQRNWIGKSRGMEVQFPYNVDSIGESGTLKVFTTRPDTLMGATYVAVAAEHHLAALAAKNNPELQAFIAECKGGSVAEADVATQEKKGLPTGLFVEHPLTGEKLPVWVANYVLMHYGDGAVMAVPAHDERDFEFAHKYNLPVKSVVRTSSGETNPAPWQDAYGEHGTLINSGEFDGLDFAGAFDAMEVALIKKNLGASRTQFRLRDWGISRQRYWGCPIPIIHCDACGDVPVPEDQLPVVLPEDVVPDGAGSPLARMPEFYECTCPKCGQPAKRETDTMDTFVESSWYYARYASPHFEGGLVEKSAADHWLPVDQYIGGIEHAILHLLYARFFHKLMRDEGLVSSNEPFKNLLTQGMVVAETYYRREANGAYTWFNPADVELERDSKAKVISAKLIADGLPVEIGGTEKMAKSKNNGVDPQSMIDQFGADTCRLFMMFASPPDMSAEWSDSGVEGSHRFLKRVWRLAQAHVTQGLPGKLDIAGLNDEQKVIRRAIHQAIKQASHDVGQNHKFNTAIAQVMTLMNVLEKAAQATEQDRALVQEGLETVTLLLAPITPHISHELWNRLGHADPVIDAGWPVLDESALVQDSLTLVIQVNGKLRGQIEMPAAATREEVEAAARANENVLRFVDGLTIRKVIVVPGKLVNIVAS</sequence>
<dbReference type="FunFam" id="3.90.740.10:FF:000012">
    <property type="entry name" value="Leucine--tRNA ligase"/>
    <property type="match status" value="1"/>
</dbReference>
<dbReference type="SUPFAM" id="SSF52374">
    <property type="entry name" value="Nucleotidylyl transferase"/>
    <property type="match status" value="1"/>
</dbReference>
<dbReference type="Gene3D" id="3.90.740.10">
    <property type="entry name" value="Valyl/Leucyl/Isoleucyl-tRNA synthetase, editing domain"/>
    <property type="match status" value="1"/>
</dbReference>
<dbReference type="InterPro" id="IPR015413">
    <property type="entry name" value="Methionyl/Leucyl_tRNA_Synth"/>
</dbReference>
<dbReference type="Pfam" id="PF00133">
    <property type="entry name" value="tRNA-synt_1"/>
    <property type="match status" value="2"/>
</dbReference>
<keyword evidence="2 9" id="KW-0963">Cytoplasm</keyword>
<gene>
    <name evidence="9" type="primary">leuS</name>
    <name evidence="15" type="ORF">CFN16_24125</name>
</gene>
<evidence type="ECO:0000259" key="12">
    <source>
        <dbReference type="Pfam" id="PF08264"/>
    </source>
</evidence>
<comment type="catalytic activity">
    <reaction evidence="8 9">
        <text>tRNA(Leu) + L-leucine + ATP = L-leucyl-tRNA(Leu) + AMP + diphosphate</text>
        <dbReference type="Rhea" id="RHEA:11688"/>
        <dbReference type="Rhea" id="RHEA-COMP:9613"/>
        <dbReference type="Rhea" id="RHEA-COMP:9622"/>
        <dbReference type="ChEBI" id="CHEBI:30616"/>
        <dbReference type="ChEBI" id="CHEBI:33019"/>
        <dbReference type="ChEBI" id="CHEBI:57427"/>
        <dbReference type="ChEBI" id="CHEBI:78442"/>
        <dbReference type="ChEBI" id="CHEBI:78494"/>
        <dbReference type="ChEBI" id="CHEBI:456215"/>
        <dbReference type="EC" id="6.1.1.4"/>
    </reaction>
</comment>
<dbReference type="SUPFAM" id="SSF50677">
    <property type="entry name" value="ValRS/IleRS/LeuRS editing domain"/>
    <property type="match status" value="1"/>
</dbReference>
<dbReference type="InterPro" id="IPR025709">
    <property type="entry name" value="Leu_tRNA-synth_edit"/>
</dbReference>
<organism evidence="15 16">
    <name type="scientific">Pseudomonas fluorescens</name>
    <dbReference type="NCBI Taxonomy" id="294"/>
    <lineage>
        <taxon>Bacteria</taxon>
        <taxon>Pseudomonadati</taxon>
        <taxon>Pseudomonadota</taxon>
        <taxon>Gammaproteobacteria</taxon>
        <taxon>Pseudomonadales</taxon>
        <taxon>Pseudomonadaceae</taxon>
        <taxon>Pseudomonas</taxon>
    </lineage>
</organism>
<feature type="binding site" evidence="9">
    <location>
        <position position="630"/>
    </location>
    <ligand>
        <name>ATP</name>
        <dbReference type="ChEBI" id="CHEBI:30616"/>
    </ligand>
</feature>
<keyword evidence="3 9" id="KW-0436">Ligase</keyword>
<evidence type="ECO:0000313" key="15">
    <source>
        <dbReference type="EMBL" id="AXJ07104.1"/>
    </source>
</evidence>
<dbReference type="PANTHER" id="PTHR43740:SF2">
    <property type="entry name" value="LEUCINE--TRNA LIGASE, MITOCHONDRIAL"/>
    <property type="match status" value="1"/>
</dbReference>
<feature type="short sequence motif" description="'HIGH' region" evidence="9">
    <location>
        <begin position="42"/>
        <end position="52"/>
    </location>
</feature>
<evidence type="ECO:0000256" key="8">
    <source>
        <dbReference type="ARBA" id="ARBA00047469"/>
    </source>
</evidence>
<feature type="domain" description="Methionyl/Valyl/Leucyl/Isoleucyl-tRNA synthetase anticodon-binding" evidence="12">
    <location>
        <begin position="707"/>
        <end position="831"/>
    </location>
</feature>
<dbReference type="HAMAP" id="MF_00049_B">
    <property type="entry name" value="Leu_tRNA_synth_B"/>
    <property type="match status" value="1"/>
</dbReference>
<dbReference type="CDD" id="cd07958">
    <property type="entry name" value="Anticodon_Ia_Leu_BEm"/>
    <property type="match status" value="1"/>
</dbReference>
<dbReference type="RefSeq" id="WP_115079319.1">
    <property type="nucleotide sequence ID" value="NZ_CP022313.1"/>
</dbReference>
<keyword evidence="7 9" id="KW-0030">Aminoacyl-tRNA synthetase</keyword>